<feature type="non-terminal residue" evidence="1">
    <location>
        <position position="1"/>
    </location>
</feature>
<feature type="non-terminal residue" evidence="1">
    <location>
        <position position="257"/>
    </location>
</feature>
<evidence type="ECO:0000313" key="2">
    <source>
        <dbReference type="Proteomes" id="UP000799755"/>
    </source>
</evidence>
<dbReference type="Proteomes" id="UP000799755">
    <property type="component" value="Unassembled WGS sequence"/>
</dbReference>
<accession>A0ACB6RDS1</accession>
<proteinExistence type="predicted"/>
<sequence length="257" mass="28635">AAIFVVAASLALYLRFVARRIQKVRWGWDDGLILSAALFLYSLIACCLVDVYGGGVGYHRSVVEQSASKIRVLAKMAIVLPIFYLPAAALPKLSIICLYLRIFHKQTNPIQRKICWITAILVVANCIGSMIPAFVACRPLSYLWMERKPGDPTHCIDFNAWYRWGSIMNVITDIVMIFLPIPVIWKLSSSRSVKISLSITFALGSLGVVTSIIRFVGFFKTDSHSDGTWNATNFLILTTVECGMYFISACLLAMKPI</sequence>
<reference evidence="1" key="1">
    <citation type="journal article" date="2020" name="Stud. Mycol.">
        <title>101 Dothideomycetes genomes: a test case for predicting lifestyles and emergence of pathogens.</title>
        <authorList>
            <person name="Haridas S."/>
            <person name="Albert R."/>
            <person name="Binder M."/>
            <person name="Bloem J."/>
            <person name="Labutti K."/>
            <person name="Salamov A."/>
            <person name="Andreopoulos B."/>
            <person name="Baker S."/>
            <person name="Barry K."/>
            <person name="Bills G."/>
            <person name="Bluhm B."/>
            <person name="Cannon C."/>
            <person name="Castanera R."/>
            <person name="Culley D."/>
            <person name="Daum C."/>
            <person name="Ezra D."/>
            <person name="Gonzalez J."/>
            <person name="Henrissat B."/>
            <person name="Kuo A."/>
            <person name="Liang C."/>
            <person name="Lipzen A."/>
            <person name="Lutzoni F."/>
            <person name="Magnuson J."/>
            <person name="Mondo S."/>
            <person name="Nolan M."/>
            <person name="Ohm R."/>
            <person name="Pangilinan J."/>
            <person name="Park H.-J."/>
            <person name="Ramirez L."/>
            <person name="Alfaro M."/>
            <person name="Sun H."/>
            <person name="Tritt A."/>
            <person name="Yoshinaga Y."/>
            <person name="Zwiers L.-H."/>
            <person name="Turgeon B."/>
            <person name="Goodwin S."/>
            <person name="Spatafora J."/>
            <person name="Crous P."/>
            <person name="Grigoriev I."/>
        </authorList>
    </citation>
    <scope>NUCLEOTIDE SEQUENCE</scope>
    <source>
        <strain evidence="1">ATCC 200398</strain>
    </source>
</reference>
<protein>
    <submittedName>
        <fullName evidence="1">Uncharacterized protein</fullName>
    </submittedName>
</protein>
<comment type="caution">
    <text evidence="1">The sequence shown here is derived from an EMBL/GenBank/DDBJ whole genome shotgun (WGS) entry which is preliminary data.</text>
</comment>
<gene>
    <name evidence="1" type="ORF">BDR25DRAFT_154105</name>
</gene>
<dbReference type="EMBL" id="MU003494">
    <property type="protein sequence ID" value="KAF2476667.1"/>
    <property type="molecule type" value="Genomic_DNA"/>
</dbReference>
<evidence type="ECO:0000313" key="1">
    <source>
        <dbReference type="EMBL" id="KAF2476667.1"/>
    </source>
</evidence>
<keyword evidence="2" id="KW-1185">Reference proteome</keyword>
<name>A0ACB6RDS1_9PLEO</name>
<organism evidence="1 2">
    <name type="scientific">Lindgomyces ingoldianus</name>
    <dbReference type="NCBI Taxonomy" id="673940"/>
    <lineage>
        <taxon>Eukaryota</taxon>
        <taxon>Fungi</taxon>
        <taxon>Dikarya</taxon>
        <taxon>Ascomycota</taxon>
        <taxon>Pezizomycotina</taxon>
        <taxon>Dothideomycetes</taxon>
        <taxon>Pleosporomycetidae</taxon>
        <taxon>Pleosporales</taxon>
        <taxon>Lindgomycetaceae</taxon>
        <taxon>Lindgomyces</taxon>
    </lineage>
</organism>